<comment type="caution">
    <text evidence="3">The sequence shown here is derived from an EMBL/GenBank/DDBJ whole genome shotgun (WGS) entry which is preliminary data.</text>
</comment>
<keyword evidence="4" id="KW-1185">Reference proteome</keyword>
<dbReference type="InterPro" id="IPR036291">
    <property type="entry name" value="NAD(P)-bd_dom_sf"/>
</dbReference>
<sequence>MTFSFDDIPNLDGKVAIVTGSNTGIGLVTARELAKKGCHVIVACRTREKALAAIDSIKAVVPDASKLEFMPLDLMNLKSVYDFADAFKARNLPLHILVNNAGVMIPPFQLSADGIESQFATNHVAHHALTVALLPILEASAPSRVVVVSSDAHKVTPGQNGLDPDNLNNESKYSKWKWYGQSKIANIFFARELSRQLRERGVNNVYVNTLHPGVVRTELVRHTFWLLRWIFSLFQISADDGAKTQLYVATSDDIVKNDWHGMYFVPIAKLSETNANGKNAEEAKKLWAFTEALIKEKVGERN</sequence>
<evidence type="ECO:0000256" key="2">
    <source>
        <dbReference type="ARBA" id="ARBA00023002"/>
    </source>
</evidence>
<accession>A0A6G0X036</accession>
<proteinExistence type="inferred from homology"/>
<protein>
    <submittedName>
        <fullName evidence="3">Uncharacterized protein</fullName>
    </submittedName>
</protein>
<evidence type="ECO:0000313" key="3">
    <source>
        <dbReference type="EMBL" id="KAF0733121.1"/>
    </source>
</evidence>
<dbReference type="AlphaFoldDB" id="A0A6G0X036"/>
<dbReference type="CDD" id="cd05327">
    <property type="entry name" value="retinol-DH_like_SDR_c_like"/>
    <property type="match status" value="1"/>
</dbReference>
<name>A0A6G0X036_9STRA</name>
<dbReference type="InterPro" id="IPR002347">
    <property type="entry name" value="SDR_fam"/>
</dbReference>
<keyword evidence="2" id="KW-0560">Oxidoreductase</keyword>
<dbReference type="Gene3D" id="3.40.50.720">
    <property type="entry name" value="NAD(P)-binding Rossmann-like Domain"/>
    <property type="match status" value="1"/>
</dbReference>
<dbReference type="PANTHER" id="PTHR24320:SF148">
    <property type="entry name" value="NAD(P)-BINDING ROSSMANN-FOLD SUPERFAMILY PROTEIN"/>
    <property type="match status" value="1"/>
</dbReference>
<evidence type="ECO:0000256" key="1">
    <source>
        <dbReference type="ARBA" id="ARBA00006484"/>
    </source>
</evidence>
<dbReference type="Pfam" id="PF00106">
    <property type="entry name" value="adh_short"/>
    <property type="match status" value="1"/>
</dbReference>
<evidence type="ECO:0000313" key="4">
    <source>
        <dbReference type="Proteomes" id="UP000481153"/>
    </source>
</evidence>
<comment type="similarity">
    <text evidence="1">Belongs to the short-chain dehydrogenases/reductases (SDR) family.</text>
</comment>
<dbReference type="GO" id="GO:0016491">
    <property type="term" value="F:oxidoreductase activity"/>
    <property type="evidence" value="ECO:0007669"/>
    <property type="project" value="UniProtKB-KW"/>
</dbReference>
<dbReference type="PANTHER" id="PTHR24320">
    <property type="entry name" value="RETINOL DEHYDROGENASE"/>
    <property type="match status" value="1"/>
</dbReference>
<dbReference type="Proteomes" id="UP000481153">
    <property type="component" value="Unassembled WGS sequence"/>
</dbReference>
<dbReference type="PRINTS" id="PR00081">
    <property type="entry name" value="GDHRDH"/>
</dbReference>
<dbReference type="EMBL" id="VJMJ01000126">
    <property type="protein sequence ID" value="KAF0733121.1"/>
    <property type="molecule type" value="Genomic_DNA"/>
</dbReference>
<gene>
    <name evidence="3" type="ORF">Ae201684_009943</name>
</gene>
<organism evidence="3 4">
    <name type="scientific">Aphanomyces euteiches</name>
    <dbReference type="NCBI Taxonomy" id="100861"/>
    <lineage>
        <taxon>Eukaryota</taxon>
        <taxon>Sar</taxon>
        <taxon>Stramenopiles</taxon>
        <taxon>Oomycota</taxon>
        <taxon>Saprolegniomycetes</taxon>
        <taxon>Saprolegniales</taxon>
        <taxon>Verrucalvaceae</taxon>
        <taxon>Aphanomyces</taxon>
    </lineage>
</organism>
<dbReference type="SUPFAM" id="SSF51735">
    <property type="entry name" value="NAD(P)-binding Rossmann-fold domains"/>
    <property type="match status" value="1"/>
</dbReference>
<dbReference type="VEuPathDB" id="FungiDB:AeMF1_006379"/>
<reference evidence="3 4" key="1">
    <citation type="submission" date="2019-07" db="EMBL/GenBank/DDBJ databases">
        <title>Genomics analysis of Aphanomyces spp. identifies a new class of oomycete effector associated with host adaptation.</title>
        <authorList>
            <person name="Gaulin E."/>
        </authorList>
    </citation>
    <scope>NUCLEOTIDE SEQUENCE [LARGE SCALE GENOMIC DNA]</scope>
    <source>
        <strain evidence="3 4">ATCC 201684</strain>
    </source>
</reference>